<dbReference type="CDD" id="cd16494">
    <property type="entry name" value="RING-CH-C4HC3_ZSWM2"/>
    <property type="match status" value="1"/>
</dbReference>
<organism evidence="5 6">
    <name type="scientific">Aspergillus clavatus (strain ATCC 1007 / CBS 513.65 / DSM 816 / NCTC 3887 / NRRL 1 / QM 1276 / 107)</name>
    <dbReference type="NCBI Taxonomy" id="344612"/>
    <lineage>
        <taxon>Eukaryota</taxon>
        <taxon>Fungi</taxon>
        <taxon>Dikarya</taxon>
        <taxon>Ascomycota</taxon>
        <taxon>Pezizomycotina</taxon>
        <taxon>Eurotiomycetes</taxon>
        <taxon>Eurotiomycetidae</taxon>
        <taxon>Eurotiales</taxon>
        <taxon>Aspergillaceae</taxon>
        <taxon>Aspergillus</taxon>
        <taxon>Aspergillus subgen. Fumigati</taxon>
    </lineage>
</organism>
<feature type="domain" description="SWIM-type" evidence="4">
    <location>
        <begin position="180"/>
        <end position="212"/>
    </location>
</feature>
<dbReference type="InterPro" id="IPR001841">
    <property type="entry name" value="Znf_RING"/>
</dbReference>
<feature type="region of interest" description="Disordered" evidence="2">
    <location>
        <begin position="1"/>
        <end position="101"/>
    </location>
</feature>
<gene>
    <name evidence="5" type="ORF">ACLA_045830</name>
</gene>
<dbReference type="OrthoDB" id="2122982at2759"/>
<dbReference type="KEGG" id="act:ACLA_045830"/>
<dbReference type="OMA" id="CKHIVYV"/>
<dbReference type="GeneID" id="4704265"/>
<evidence type="ECO:0000256" key="1">
    <source>
        <dbReference type="PROSITE-ProRule" id="PRU00175"/>
    </source>
</evidence>
<dbReference type="Pfam" id="PF13639">
    <property type="entry name" value="zf-RING_2"/>
    <property type="match status" value="1"/>
</dbReference>
<feature type="domain" description="RING-type" evidence="3">
    <location>
        <begin position="259"/>
        <end position="307"/>
    </location>
</feature>
<dbReference type="Gene3D" id="3.30.40.10">
    <property type="entry name" value="Zinc/RING finger domain, C3HC4 (zinc finger)"/>
    <property type="match status" value="1"/>
</dbReference>
<dbReference type="VEuPathDB" id="FungiDB:ACLA_045830"/>
<reference evidence="5 6" key="1">
    <citation type="journal article" date="2008" name="PLoS Genet.">
        <title>Genomic islands in the pathogenic filamentous fungus Aspergillus fumigatus.</title>
        <authorList>
            <person name="Fedorova N.D."/>
            <person name="Khaldi N."/>
            <person name="Joardar V.S."/>
            <person name="Maiti R."/>
            <person name="Amedeo P."/>
            <person name="Anderson M.J."/>
            <person name="Crabtree J."/>
            <person name="Silva J.C."/>
            <person name="Badger J.H."/>
            <person name="Albarraq A."/>
            <person name="Angiuoli S."/>
            <person name="Bussey H."/>
            <person name="Bowyer P."/>
            <person name="Cotty P.J."/>
            <person name="Dyer P.S."/>
            <person name="Egan A."/>
            <person name="Galens K."/>
            <person name="Fraser-Liggett C.M."/>
            <person name="Haas B.J."/>
            <person name="Inman J.M."/>
            <person name="Kent R."/>
            <person name="Lemieux S."/>
            <person name="Malavazi I."/>
            <person name="Orvis J."/>
            <person name="Roemer T."/>
            <person name="Ronning C.M."/>
            <person name="Sundaram J.P."/>
            <person name="Sutton G."/>
            <person name="Turner G."/>
            <person name="Venter J.C."/>
            <person name="White O.R."/>
            <person name="Whitty B.R."/>
            <person name="Youngman P."/>
            <person name="Wolfe K.H."/>
            <person name="Goldman G.H."/>
            <person name="Wortman J.R."/>
            <person name="Jiang B."/>
            <person name="Denning D.W."/>
            <person name="Nierman W.C."/>
        </authorList>
    </citation>
    <scope>NUCLEOTIDE SEQUENCE [LARGE SCALE GENOMIC DNA]</scope>
    <source>
        <strain evidence="6">ATCC 1007 / CBS 513.65 / DSM 816 / NCTC 3887 / NRRL 1</strain>
    </source>
</reference>
<dbReference type="STRING" id="344612.A1CGW3"/>
<dbReference type="AlphaFoldDB" id="A1CGW3"/>
<dbReference type="Proteomes" id="UP000006701">
    <property type="component" value="Unassembled WGS sequence"/>
</dbReference>
<proteinExistence type="predicted"/>
<dbReference type="GO" id="GO:0008270">
    <property type="term" value="F:zinc ion binding"/>
    <property type="evidence" value="ECO:0007669"/>
    <property type="project" value="UniProtKB-KW"/>
</dbReference>
<dbReference type="eggNOG" id="ENOG502RZA9">
    <property type="taxonomic scope" value="Eukaryota"/>
</dbReference>
<dbReference type="PANTHER" id="PTHR21540:SF0">
    <property type="entry name" value="PHD FAMILY PROTEIN"/>
    <property type="match status" value="1"/>
</dbReference>
<dbReference type="GO" id="GO:0061630">
    <property type="term" value="F:ubiquitin protein ligase activity"/>
    <property type="evidence" value="ECO:0007669"/>
    <property type="project" value="InterPro"/>
</dbReference>
<dbReference type="PROSITE" id="PS50089">
    <property type="entry name" value="ZF_RING_2"/>
    <property type="match status" value="1"/>
</dbReference>
<dbReference type="InterPro" id="IPR013083">
    <property type="entry name" value="Znf_RING/FYVE/PHD"/>
</dbReference>
<feature type="compositionally biased region" description="Polar residues" evidence="2">
    <location>
        <begin position="1"/>
        <end position="34"/>
    </location>
</feature>
<accession>A1CGW3</accession>
<sequence>MAATRTTAPAKSSTPSPTRPQASTAKTPNSTQSTTKRKRNADEEDDAHTTPAKSARRRKTNEQVILPDSADVIDLTASSPPTTPTKKTKSPKKRSPGELSLERRARVFRKHAPKSILDRLARARTQKYDMEASLTSLVLFRWSANAGDSARMYVVGHSVAWDEDVPEVEFSVVGSTGNIYTTVIGKVPSCNCPDALKGNQCKHILYVLVNALKAPEYLQYQLAFLSSELRDIYHASPLGRQQLNPAVDDGKRKSVEGDCPICFMEFEPDTEDIVWCRAACGNNIHKKCFQQWAATQNAQGVRCVYCRSVWEADSTNLDLDQLSRTGHVNHEGYLNVARQLGMSGERGTRPSLYLLLFALCRSGYRGGSSYYYGWGRNRRSYW</sequence>
<dbReference type="PANTHER" id="PTHR21540">
    <property type="entry name" value="RING FINGER AND SWIM DOMAIN-CONTAINING PROTEIN 2"/>
    <property type="match status" value="1"/>
</dbReference>
<keyword evidence="1" id="KW-0479">Metal-binding</keyword>
<keyword evidence="1" id="KW-0862">Zinc</keyword>
<dbReference type="HOGENOM" id="CLU_037984_1_0_1"/>
<dbReference type="EMBL" id="DS027054">
    <property type="protein sequence ID" value="EAW10118.1"/>
    <property type="molecule type" value="Genomic_DNA"/>
</dbReference>
<evidence type="ECO:0000313" key="5">
    <source>
        <dbReference type="EMBL" id="EAW10118.1"/>
    </source>
</evidence>
<keyword evidence="1" id="KW-0863">Zinc-finger</keyword>
<name>A1CGW3_ASPCL</name>
<dbReference type="RefSeq" id="XP_001271544.1">
    <property type="nucleotide sequence ID" value="XM_001271543.1"/>
</dbReference>
<evidence type="ECO:0000259" key="3">
    <source>
        <dbReference type="PROSITE" id="PS50089"/>
    </source>
</evidence>
<protein>
    <submittedName>
        <fullName evidence="5">RING finger domain protein (Znf1), putative</fullName>
    </submittedName>
</protein>
<evidence type="ECO:0000313" key="6">
    <source>
        <dbReference type="Proteomes" id="UP000006701"/>
    </source>
</evidence>
<dbReference type="InterPro" id="IPR007527">
    <property type="entry name" value="Znf_SWIM"/>
</dbReference>
<dbReference type="SUPFAM" id="SSF57850">
    <property type="entry name" value="RING/U-box"/>
    <property type="match status" value="1"/>
</dbReference>
<evidence type="ECO:0000259" key="4">
    <source>
        <dbReference type="PROSITE" id="PS50966"/>
    </source>
</evidence>
<evidence type="ECO:0000256" key="2">
    <source>
        <dbReference type="SAM" id="MobiDB-lite"/>
    </source>
</evidence>
<dbReference type="PROSITE" id="PS50966">
    <property type="entry name" value="ZF_SWIM"/>
    <property type="match status" value="1"/>
</dbReference>
<keyword evidence="6" id="KW-1185">Reference proteome</keyword>
<dbReference type="InterPro" id="IPR039903">
    <property type="entry name" value="Zswim2"/>
</dbReference>